<feature type="non-terminal residue" evidence="1">
    <location>
        <position position="1"/>
    </location>
</feature>
<comment type="caution">
    <text evidence="1">The sequence shown here is derived from an EMBL/GenBank/DDBJ whole genome shotgun (WGS) entry which is preliminary data.</text>
</comment>
<evidence type="ECO:0000313" key="2">
    <source>
        <dbReference type="Proteomes" id="UP000475037"/>
    </source>
</evidence>
<dbReference type="EMBL" id="VOAJ01005302">
    <property type="protein sequence ID" value="KAF0874889.1"/>
    <property type="molecule type" value="Genomic_DNA"/>
</dbReference>
<sequence>TQVRMAKINNTRNNRYWPGCGERSTFLHCGDANWYSHSREQYGGSSKKTEKVELPYIPAIGLYLCKECKRKFKGGTCTPIFIVALPIAAKSWKVPKCPLTNEWIK</sequence>
<gene>
    <name evidence="1" type="primary">Pol_467</name>
    <name evidence="1" type="ORF">FOF47_R03781</name>
</gene>
<proteinExistence type="predicted"/>
<dbReference type="AlphaFoldDB" id="A0A6G1AGC5"/>
<feature type="non-terminal residue" evidence="1">
    <location>
        <position position="105"/>
    </location>
</feature>
<protein>
    <submittedName>
        <fullName evidence="1">LORF2 protein</fullName>
    </submittedName>
</protein>
<keyword evidence="2" id="KW-1185">Reference proteome</keyword>
<reference evidence="1 2" key="1">
    <citation type="submission" date="2019-11" db="EMBL/GenBank/DDBJ databases">
        <authorList>
            <person name="Yang C."/>
            <person name="Li F."/>
        </authorList>
    </citation>
    <scope>NUCLEOTIDE SEQUENCE [LARGE SCALE GENOMIC DNA]</scope>
    <source>
        <strain evidence="1">KB4526</strain>
        <tissue evidence="1">Muscle</tissue>
    </source>
</reference>
<evidence type="ECO:0000313" key="1">
    <source>
        <dbReference type="EMBL" id="KAF0874889.1"/>
    </source>
</evidence>
<name>A0A6G1AGC5_CROCR</name>
<organism evidence="1 2">
    <name type="scientific">Crocuta crocuta</name>
    <name type="common">Spotted hyena</name>
    <dbReference type="NCBI Taxonomy" id="9678"/>
    <lineage>
        <taxon>Eukaryota</taxon>
        <taxon>Metazoa</taxon>
        <taxon>Chordata</taxon>
        <taxon>Craniata</taxon>
        <taxon>Vertebrata</taxon>
        <taxon>Euteleostomi</taxon>
        <taxon>Mammalia</taxon>
        <taxon>Eutheria</taxon>
        <taxon>Laurasiatheria</taxon>
        <taxon>Carnivora</taxon>
        <taxon>Feliformia</taxon>
        <taxon>Hyaenidae</taxon>
        <taxon>Crocuta</taxon>
    </lineage>
</organism>
<accession>A0A6G1AGC5</accession>
<dbReference type="Proteomes" id="UP000475037">
    <property type="component" value="Unassembled WGS sequence"/>
</dbReference>